<feature type="compositionally biased region" description="Basic and acidic residues" evidence="1">
    <location>
        <begin position="1"/>
        <end position="13"/>
    </location>
</feature>
<feature type="compositionally biased region" description="Polar residues" evidence="1">
    <location>
        <begin position="14"/>
        <end position="44"/>
    </location>
</feature>
<evidence type="ECO:0000256" key="1">
    <source>
        <dbReference type="SAM" id="MobiDB-lite"/>
    </source>
</evidence>
<feature type="region of interest" description="Disordered" evidence="1">
    <location>
        <begin position="1"/>
        <end position="56"/>
    </location>
</feature>
<dbReference type="AlphaFoldDB" id="A0A0B6YA01"/>
<dbReference type="EMBL" id="HACG01006307">
    <property type="protein sequence ID" value="CEK53172.1"/>
    <property type="molecule type" value="Transcribed_RNA"/>
</dbReference>
<organism evidence="2">
    <name type="scientific">Arion vulgaris</name>
    <dbReference type="NCBI Taxonomy" id="1028688"/>
    <lineage>
        <taxon>Eukaryota</taxon>
        <taxon>Metazoa</taxon>
        <taxon>Spiralia</taxon>
        <taxon>Lophotrochozoa</taxon>
        <taxon>Mollusca</taxon>
        <taxon>Gastropoda</taxon>
        <taxon>Heterobranchia</taxon>
        <taxon>Euthyneura</taxon>
        <taxon>Panpulmonata</taxon>
        <taxon>Eupulmonata</taxon>
        <taxon>Stylommatophora</taxon>
        <taxon>Helicina</taxon>
        <taxon>Arionoidea</taxon>
        <taxon>Arionidae</taxon>
        <taxon>Arion</taxon>
    </lineage>
</organism>
<evidence type="ECO:0000313" key="2">
    <source>
        <dbReference type="EMBL" id="CEK53172.1"/>
    </source>
</evidence>
<feature type="non-terminal residue" evidence="2">
    <location>
        <position position="1"/>
    </location>
</feature>
<name>A0A0B6YA01_9EUPU</name>
<gene>
    <name evidence="2" type="primary">ORF19329</name>
</gene>
<feature type="non-terminal residue" evidence="2">
    <location>
        <position position="176"/>
    </location>
</feature>
<sequence>EDIDDNEKTESESSRSINVNPSTDGTENELKITNSTKAVDVQNNDADDEHKNTETKDPVIEKTLLDNENKCQIKDSKDGHLDSGICSPQPVLEIKLVENIQKNPPNELSPGTSNTGALCIQPKTEKQTFSAYLQERLKTIDLDKHEELTRLAMNKDIQCQGQMFMWEMTKKPADGY</sequence>
<accession>A0A0B6YA01</accession>
<reference evidence="2" key="1">
    <citation type="submission" date="2014-12" db="EMBL/GenBank/DDBJ databases">
        <title>Insight into the proteome of Arion vulgaris.</title>
        <authorList>
            <person name="Aradska J."/>
            <person name="Bulat T."/>
            <person name="Smidak R."/>
            <person name="Sarate P."/>
            <person name="Gangsoo J."/>
            <person name="Sialana F."/>
            <person name="Bilban M."/>
            <person name="Lubec G."/>
        </authorList>
    </citation>
    <scope>NUCLEOTIDE SEQUENCE</scope>
    <source>
        <tissue evidence="2">Skin</tissue>
    </source>
</reference>
<protein>
    <submittedName>
        <fullName evidence="2">Uncharacterized protein</fullName>
    </submittedName>
</protein>
<proteinExistence type="predicted"/>